<accession>A0A410FVI5</accession>
<dbReference type="Gene3D" id="3.20.20.150">
    <property type="entry name" value="Divalent-metal-dependent TIM barrel enzymes"/>
    <property type="match status" value="1"/>
</dbReference>
<dbReference type="Pfam" id="PF03851">
    <property type="entry name" value="UvdE"/>
    <property type="match status" value="1"/>
</dbReference>
<dbReference type="GO" id="GO:0016787">
    <property type="term" value="F:hydrolase activity"/>
    <property type="evidence" value="ECO:0007669"/>
    <property type="project" value="UniProtKB-KW"/>
</dbReference>
<evidence type="ECO:0000313" key="8">
    <source>
        <dbReference type="Proteomes" id="UP000287233"/>
    </source>
</evidence>
<keyword evidence="5" id="KW-0378">Hydrolase</keyword>
<dbReference type="KEGG" id="bih:BIP78_1277"/>
<gene>
    <name evidence="7" type="ORF">BIP78_1277</name>
</gene>
<dbReference type="PANTHER" id="PTHR31290:SF5">
    <property type="entry name" value="UV-DAMAGE ENDONUCLEASE"/>
    <property type="match status" value="1"/>
</dbReference>
<sequence length="300" mass="32622">MRIGYPCLNLGLSCRPSRTLRLASLAEERLFATVDGNLRCMEEIVRWNAAHGLLFLRITSDLVPLASHPQNRVPWAEVLAPRFAEIGALIRQSGMRISMHPGQYTLLSSPRPEVTAAARADLAYHAQVLDLLGLDRTAKIQIHGGGVYGARTAAVARFAAAVDALPPAVRERLVVENDERLYTFSDVLGLHAMTGLPVVLDAFHHALNGDGRSLGEALAAQAETWGWEDGLPIVDYSSPLPSGRTGRHAQTLDEGDFARFIEGSRPHDFDLMLEVKDKEQSALRALALAQGDPRLVAEAG</sequence>
<keyword evidence="6" id="KW-0234">DNA repair</keyword>
<name>A0A410FVI5_BIPS1</name>
<keyword evidence="3" id="KW-0227">DNA damage</keyword>
<evidence type="ECO:0000256" key="6">
    <source>
        <dbReference type="ARBA" id="ARBA00023204"/>
    </source>
</evidence>
<evidence type="ECO:0000256" key="1">
    <source>
        <dbReference type="ARBA" id="ARBA00022722"/>
    </source>
</evidence>
<proteinExistence type="predicted"/>
<dbReference type="GO" id="GO:0006289">
    <property type="term" value="P:nucleotide-excision repair"/>
    <property type="evidence" value="ECO:0007669"/>
    <property type="project" value="InterPro"/>
</dbReference>
<organism evidence="7 8">
    <name type="scientific">Bipolaricaulis sibiricus</name>
    <dbReference type="NCBI Taxonomy" id="2501609"/>
    <lineage>
        <taxon>Bacteria</taxon>
        <taxon>Candidatus Bipolaricaulota</taxon>
        <taxon>Candidatus Bipolaricaulia</taxon>
        <taxon>Candidatus Bipolaricaulales</taxon>
        <taxon>Candidatus Bipolaricaulaceae</taxon>
        <taxon>Candidatus Bipolaricaulis</taxon>
    </lineage>
</organism>
<evidence type="ECO:0000256" key="4">
    <source>
        <dbReference type="ARBA" id="ARBA00022769"/>
    </source>
</evidence>
<evidence type="ECO:0000256" key="5">
    <source>
        <dbReference type="ARBA" id="ARBA00022801"/>
    </source>
</evidence>
<dbReference type="InterPro" id="IPR004601">
    <property type="entry name" value="UvdE"/>
</dbReference>
<keyword evidence="4" id="KW-0228">DNA excision</keyword>
<evidence type="ECO:0000313" key="7">
    <source>
        <dbReference type="EMBL" id="QAA77043.1"/>
    </source>
</evidence>
<keyword evidence="1" id="KW-0540">Nuclease</keyword>
<reference evidence="8" key="1">
    <citation type="submission" date="2018-12" db="EMBL/GenBank/DDBJ databases">
        <title>Complete genome sequence of an uncultured bacterium of the candidate phylum Bipolaricaulota.</title>
        <authorList>
            <person name="Kadnikov V.V."/>
            <person name="Mardanov A.V."/>
            <person name="Beletsky A.V."/>
            <person name="Frank Y.A."/>
            <person name="Karnachuk O.V."/>
            <person name="Ravin N.V."/>
        </authorList>
    </citation>
    <scope>NUCLEOTIDE SEQUENCE [LARGE SCALE GENOMIC DNA]</scope>
</reference>
<evidence type="ECO:0000256" key="2">
    <source>
        <dbReference type="ARBA" id="ARBA00022759"/>
    </source>
</evidence>
<keyword evidence="2 7" id="KW-0255">Endonuclease</keyword>
<dbReference type="InterPro" id="IPR036237">
    <property type="entry name" value="Xyl_isomerase-like_sf"/>
</dbReference>
<dbReference type="Proteomes" id="UP000287233">
    <property type="component" value="Chromosome"/>
</dbReference>
<protein>
    <submittedName>
        <fullName evidence="7">UV-endonuclease-like protein</fullName>
    </submittedName>
</protein>
<dbReference type="PANTHER" id="PTHR31290">
    <property type="entry name" value="UV-DAMAGE ENDONUCLEASE"/>
    <property type="match status" value="1"/>
</dbReference>
<dbReference type="NCBIfam" id="TIGR00629">
    <property type="entry name" value="uvde"/>
    <property type="match status" value="1"/>
</dbReference>
<evidence type="ECO:0000256" key="3">
    <source>
        <dbReference type="ARBA" id="ARBA00022763"/>
    </source>
</evidence>
<dbReference type="SUPFAM" id="SSF51658">
    <property type="entry name" value="Xylose isomerase-like"/>
    <property type="match status" value="1"/>
</dbReference>
<dbReference type="EMBL" id="CP034928">
    <property type="protein sequence ID" value="QAA77043.1"/>
    <property type="molecule type" value="Genomic_DNA"/>
</dbReference>
<dbReference type="AlphaFoldDB" id="A0A410FVI5"/>
<dbReference type="GO" id="GO:0004519">
    <property type="term" value="F:endonuclease activity"/>
    <property type="evidence" value="ECO:0007669"/>
    <property type="project" value="UniProtKB-KW"/>
</dbReference>
<dbReference type="GO" id="GO:0009411">
    <property type="term" value="P:response to UV"/>
    <property type="evidence" value="ECO:0007669"/>
    <property type="project" value="InterPro"/>
</dbReference>